<evidence type="ECO:0000313" key="6">
    <source>
        <dbReference type="EMBL" id="CAF4917386.1"/>
    </source>
</evidence>
<dbReference type="PANTHER" id="PTHR12655:SF0">
    <property type="entry name" value="ACYL-COENZYME A THIOESTERASE 9, MITOCHONDRIAL"/>
    <property type="match status" value="1"/>
</dbReference>
<keyword evidence="7" id="KW-1185">Reference proteome</keyword>
<dbReference type="GO" id="GO:0047617">
    <property type="term" value="F:fatty acyl-CoA hydrolase activity"/>
    <property type="evidence" value="ECO:0007669"/>
    <property type="project" value="TreeGrafter"/>
</dbReference>
<proteinExistence type="inferred from homology"/>
<accession>A0A821I5E2</accession>
<dbReference type="EMBL" id="CAJOBH010067059">
    <property type="protein sequence ID" value="CAF4453503.1"/>
    <property type="molecule type" value="Genomic_DNA"/>
</dbReference>
<evidence type="ECO:0000313" key="7">
    <source>
        <dbReference type="Proteomes" id="UP000663866"/>
    </source>
</evidence>
<dbReference type="Proteomes" id="UP000681967">
    <property type="component" value="Unassembled WGS sequence"/>
</dbReference>
<sequence length="63" mass="6959">KHNSPQLIKSVHVHPLAIVTAAVDRIEVAIPHMHMDRDIRLSGFASFVGSSSMEITLKIDQVN</sequence>
<dbReference type="Proteomes" id="UP000681720">
    <property type="component" value="Unassembled WGS sequence"/>
</dbReference>
<dbReference type="GO" id="GO:0006637">
    <property type="term" value="P:acyl-CoA metabolic process"/>
    <property type="evidence" value="ECO:0007669"/>
    <property type="project" value="TreeGrafter"/>
</dbReference>
<dbReference type="AlphaFoldDB" id="A0A821I5E2"/>
<keyword evidence="2" id="KW-0378">Hydrolase</keyword>
<dbReference type="PANTHER" id="PTHR12655">
    <property type="entry name" value="ACYL-COA THIOESTERASE"/>
    <property type="match status" value="1"/>
</dbReference>
<gene>
    <name evidence="3" type="ORF">BYL167_LOCUS33864</name>
    <name evidence="6" type="ORF">GIL414_LOCUS52626</name>
    <name evidence="4" type="ORF">OVN521_LOCUS48206</name>
    <name evidence="5" type="ORF">SMN809_LOCUS50675</name>
</gene>
<evidence type="ECO:0000313" key="5">
    <source>
        <dbReference type="EMBL" id="CAF4877942.1"/>
    </source>
</evidence>
<dbReference type="Proteomes" id="UP000676336">
    <property type="component" value="Unassembled WGS sequence"/>
</dbReference>
<evidence type="ECO:0000256" key="1">
    <source>
        <dbReference type="ARBA" id="ARBA00010458"/>
    </source>
</evidence>
<dbReference type="Gene3D" id="3.10.129.10">
    <property type="entry name" value="Hotdog Thioesterase"/>
    <property type="match status" value="1"/>
</dbReference>
<feature type="non-terminal residue" evidence="4">
    <location>
        <position position="1"/>
    </location>
</feature>
<reference evidence="4" key="1">
    <citation type="submission" date="2021-02" db="EMBL/GenBank/DDBJ databases">
        <authorList>
            <person name="Nowell W R."/>
        </authorList>
    </citation>
    <scope>NUCLEOTIDE SEQUENCE</scope>
</reference>
<dbReference type="Proteomes" id="UP000663866">
    <property type="component" value="Unassembled WGS sequence"/>
</dbReference>
<dbReference type="EMBL" id="CAJOBI010168034">
    <property type="protein sequence ID" value="CAF4877942.1"/>
    <property type="molecule type" value="Genomic_DNA"/>
</dbReference>
<dbReference type="EMBL" id="CAJOBG010099076">
    <property type="protein sequence ID" value="CAF4695371.1"/>
    <property type="molecule type" value="Genomic_DNA"/>
</dbReference>
<organism evidence="4 7">
    <name type="scientific">Rotaria magnacalcarata</name>
    <dbReference type="NCBI Taxonomy" id="392030"/>
    <lineage>
        <taxon>Eukaryota</taxon>
        <taxon>Metazoa</taxon>
        <taxon>Spiralia</taxon>
        <taxon>Gnathifera</taxon>
        <taxon>Rotifera</taxon>
        <taxon>Eurotatoria</taxon>
        <taxon>Bdelloidea</taxon>
        <taxon>Philodinida</taxon>
        <taxon>Philodinidae</taxon>
        <taxon>Rotaria</taxon>
    </lineage>
</organism>
<dbReference type="EMBL" id="CAJOBJ010180834">
    <property type="protein sequence ID" value="CAF4917386.1"/>
    <property type="molecule type" value="Genomic_DNA"/>
</dbReference>
<evidence type="ECO:0000313" key="3">
    <source>
        <dbReference type="EMBL" id="CAF4453503.1"/>
    </source>
</evidence>
<evidence type="ECO:0000256" key="2">
    <source>
        <dbReference type="ARBA" id="ARBA00022801"/>
    </source>
</evidence>
<name>A0A821I5E2_9BILA</name>
<evidence type="ECO:0000313" key="4">
    <source>
        <dbReference type="EMBL" id="CAF4695371.1"/>
    </source>
</evidence>
<comment type="similarity">
    <text evidence="1">Belongs to the acyl coenzyme A hydrolase family.</text>
</comment>
<protein>
    <submittedName>
        <fullName evidence="4">Uncharacterized protein</fullName>
    </submittedName>
</protein>
<comment type="caution">
    <text evidence="4">The sequence shown here is derived from an EMBL/GenBank/DDBJ whole genome shotgun (WGS) entry which is preliminary data.</text>
</comment>
<feature type="non-terminal residue" evidence="4">
    <location>
        <position position="63"/>
    </location>
</feature>
<dbReference type="GO" id="GO:0005739">
    <property type="term" value="C:mitochondrion"/>
    <property type="evidence" value="ECO:0007669"/>
    <property type="project" value="TreeGrafter"/>
</dbReference>